<name>A0ABN3GRF6_9ACTN</name>
<comment type="caution">
    <text evidence="1">The sequence shown here is derived from an EMBL/GenBank/DDBJ whole genome shotgun (WGS) entry which is preliminary data.</text>
</comment>
<evidence type="ECO:0000313" key="1">
    <source>
        <dbReference type="EMBL" id="GAA2358888.1"/>
    </source>
</evidence>
<sequence>MNDMQVPLSGWSVTRTATIRPPVDQRQEGRTARGAGLSSFDVPVRILGSQALLCHRMVMQGTPGGHSVADVIAMGAELGRKQMSTGVAVVCDTDNCFAVYLAVETVDFGFRQPVMTCPGCADGRGPVRERGDCRRCMGRVDSESRCVYCLRQVEPLQPEA</sequence>
<dbReference type="EMBL" id="BAAASD010000029">
    <property type="protein sequence ID" value="GAA2358888.1"/>
    <property type="molecule type" value="Genomic_DNA"/>
</dbReference>
<organism evidence="1 2">
    <name type="scientific">Streptomyces cuspidosporus</name>
    <dbReference type="NCBI Taxonomy" id="66882"/>
    <lineage>
        <taxon>Bacteria</taxon>
        <taxon>Bacillati</taxon>
        <taxon>Actinomycetota</taxon>
        <taxon>Actinomycetes</taxon>
        <taxon>Kitasatosporales</taxon>
        <taxon>Streptomycetaceae</taxon>
        <taxon>Streptomyces</taxon>
    </lineage>
</organism>
<dbReference type="Proteomes" id="UP001500253">
    <property type="component" value="Unassembled WGS sequence"/>
</dbReference>
<proteinExistence type="predicted"/>
<evidence type="ECO:0000313" key="2">
    <source>
        <dbReference type="Proteomes" id="UP001500253"/>
    </source>
</evidence>
<gene>
    <name evidence="1" type="ORF">GCM10010246_55940</name>
</gene>
<protein>
    <submittedName>
        <fullName evidence="1">Uncharacterized protein</fullName>
    </submittedName>
</protein>
<keyword evidence="2" id="KW-1185">Reference proteome</keyword>
<accession>A0ABN3GRF6</accession>
<reference evidence="1 2" key="1">
    <citation type="journal article" date="2019" name="Int. J. Syst. Evol. Microbiol.">
        <title>The Global Catalogue of Microorganisms (GCM) 10K type strain sequencing project: providing services to taxonomists for standard genome sequencing and annotation.</title>
        <authorList>
            <consortium name="The Broad Institute Genomics Platform"/>
            <consortium name="The Broad Institute Genome Sequencing Center for Infectious Disease"/>
            <person name="Wu L."/>
            <person name="Ma J."/>
        </authorList>
    </citation>
    <scope>NUCLEOTIDE SEQUENCE [LARGE SCALE GENOMIC DNA]</scope>
    <source>
        <strain evidence="1 2">JCM 4316</strain>
    </source>
</reference>